<sequence length="327" mass="35592">MWGKRQTKRRALRGMLGFMLLATVVFAAFGAWEWKHGGWISTSYADPETPAATSGAAVPEGSGTITVPGSVTGAEPAPDEFETPPESPDPGGQQPSNPQPPQPPLTPPPEKNERPVSPGKDQYPNRKLVALTFDDGPDGKYTEEILGILKEKGVKATFFLVGTQVAKYPEVAKRIAEEGHDVGNHSWSHADLTKLSAQAMRDQLTKTQDAIFKATGVTSDLMRTPYGAYDDGVLKEIHDQDMTHVFWTVDTRDWAGTSVADMRKNMLSHTHKGGIILMHSFGGRKHAIDHTVALLPTIIEELQDKGYEFVTVNELIASGQAHASTVK</sequence>
<dbReference type="Pfam" id="PF01522">
    <property type="entry name" value="Polysacc_deac_1"/>
    <property type="match status" value="1"/>
</dbReference>
<evidence type="ECO:0000313" key="5">
    <source>
        <dbReference type="EMBL" id="MFC5471017.1"/>
    </source>
</evidence>
<keyword evidence="6" id="KW-1185">Reference proteome</keyword>
<feature type="domain" description="NodB homology" evidence="4">
    <location>
        <begin position="127"/>
        <end position="310"/>
    </location>
</feature>
<dbReference type="InterPro" id="IPR011330">
    <property type="entry name" value="Glyco_hydro/deAcase_b/a-brl"/>
</dbReference>
<accession>A0ABW0M164</accession>
<evidence type="ECO:0000313" key="6">
    <source>
        <dbReference type="Proteomes" id="UP001596105"/>
    </source>
</evidence>
<dbReference type="CDD" id="cd10917">
    <property type="entry name" value="CE4_NodB_like_6s_7s"/>
    <property type="match status" value="1"/>
</dbReference>
<comment type="caution">
    <text evidence="5">The sequence shown here is derived from an EMBL/GenBank/DDBJ whole genome shotgun (WGS) entry which is preliminary data.</text>
</comment>
<dbReference type="SUPFAM" id="SSF88713">
    <property type="entry name" value="Glycoside hydrolase/deacetylase"/>
    <property type="match status" value="1"/>
</dbReference>
<dbReference type="EC" id="3.-.-.-" evidence="5"/>
<dbReference type="PANTHER" id="PTHR10587:SF133">
    <property type="entry name" value="CHITIN DEACETYLASE 1-RELATED"/>
    <property type="match status" value="1"/>
</dbReference>
<name>A0ABW0M164_9BACL</name>
<evidence type="ECO:0000256" key="1">
    <source>
        <dbReference type="ARBA" id="ARBA00022723"/>
    </source>
</evidence>
<dbReference type="InterPro" id="IPR002509">
    <property type="entry name" value="NODB_dom"/>
</dbReference>
<proteinExistence type="predicted"/>
<evidence type="ECO:0000259" key="4">
    <source>
        <dbReference type="PROSITE" id="PS51677"/>
    </source>
</evidence>
<keyword evidence="1" id="KW-0479">Metal-binding</keyword>
<dbReference type="InterPro" id="IPR050248">
    <property type="entry name" value="Polysacc_deacetylase_ArnD"/>
</dbReference>
<gene>
    <name evidence="5" type="ORF">ACFPPD_20215</name>
</gene>
<evidence type="ECO:0000256" key="3">
    <source>
        <dbReference type="SAM" id="MobiDB-lite"/>
    </source>
</evidence>
<organism evidence="5 6">
    <name type="scientific">Cohnella suwonensis</name>
    <dbReference type="NCBI Taxonomy" id="696072"/>
    <lineage>
        <taxon>Bacteria</taxon>
        <taxon>Bacillati</taxon>
        <taxon>Bacillota</taxon>
        <taxon>Bacilli</taxon>
        <taxon>Bacillales</taxon>
        <taxon>Paenibacillaceae</taxon>
        <taxon>Cohnella</taxon>
    </lineage>
</organism>
<dbReference type="EMBL" id="JBHSMH010000084">
    <property type="protein sequence ID" value="MFC5471017.1"/>
    <property type="molecule type" value="Genomic_DNA"/>
</dbReference>
<dbReference type="PROSITE" id="PS51677">
    <property type="entry name" value="NODB"/>
    <property type="match status" value="1"/>
</dbReference>
<feature type="region of interest" description="Disordered" evidence="3">
    <location>
        <begin position="48"/>
        <end position="126"/>
    </location>
</feature>
<feature type="compositionally biased region" description="Pro residues" evidence="3">
    <location>
        <begin position="97"/>
        <end position="109"/>
    </location>
</feature>
<dbReference type="GO" id="GO:0016787">
    <property type="term" value="F:hydrolase activity"/>
    <property type="evidence" value="ECO:0007669"/>
    <property type="project" value="UniProtKB-KW"/>
</dbReference>
<dbReference type="Proteomes" id="UP001596105">
    <property type="component" value="Unassembled WGS sequence"/>
</dbReference>
<keyword evidence="2 5" id="KW-0378">Hydrolase</keyword>
<protein>
    <submittedName>
        <fullName evidence="5">Polysaccharide deacetylase family protein</fullName>
        <ecNumber evidence="5">3.-.-.-</ecNumber>
    </submittedName>
</protein>
<evidence type="ECO:0000256" key="2">
    <source>
        <dbReference type="ARBA" id="ARBA00022801"/>
    </source>
</evidence>
<reference evidence="6" key="1">
    <citation type="journal article" date="2019" name="Int. J. Syst. Evol. Microbiol.">
        <title>The Global Catalogue of Microorganisms (GCM) 10K type strain sequencing project: providing services to taxonomists for standard genome sequencing and annotation.</title>
        <authorList>
            <consortium name="The Broad Institute Genomics Platform"/>
            <consortium name="The Broad Institute Genome Sequencing Center for Infectious Disease"/>
            <person name="Wu L."/>
            <person name="Ma J."/>
        </authorList>
    </citation>
    <scope>NUCLEOTIDE SEQUENCE [LARGE SCALE GENOMIC DNA]</scope>
    <source>
        <strain evidence="6">CCUG 57113</strain>
    </source>
</reference>
<dbReference type="Gene3D" id="3.20.20.370">
    <property type="entry name" value="Glycoside hydrolase/deacetylase"/>
    <property type="match status" value="1"/>
</dbReference>
<dbReference type="PANTHER" id="PTHR10587">
    <property type="entry name" value="GLYCOSYL TRANSFERASE-RELATED"/>
    <property type="match status" value="1"/>
</dbReference>